<protein>
    <submittedName>
        <fullName evidence="11">H+/Cl-antiporter ClcA</fullName>
    </submittedName>
</protein>
<keyword evidence="5" id="KW-0406">Ion transport</keyword>
<name>A0A1C4B1D5_9LACO</name>
<feature type="transmembrane region" description="Helical" evidence="10">
    <location>
        <begin position="59"/>
        <end position="79"/>
    </location>
</feature>
<evidence type="ECO:0000256" key="4">
    <source>
        <dbReference type="ARBA" id="ARBA00022989"/>
    </source>
</evidence>
<gene>
    <name evidence="11" type="ORF">GA0061074_10836</name>
</gene>
<feature type="transmembrane region" description="Helical" evidence="10">
    <location>
        <begin position="397"/>
        <end position="416"/>
    </location>
</feature>
<dbReference type="RefSeq" id="WP_092462910.1">
    <property type="nucleotide sequence ID" value="NZ_BJEE01000001.1"/>
</dbReference>
<feature type="transmembrane region" description="Helical" evidence="10">
    <location>
        <begin position="156"/>
        <end position="185"/>
    </location>
</feature>
<organism evidence="11 12">
    <name type="scientific">Weissella bombi</name>
    <dbReference type="NCBI Taxonomy" id="1505725"/>
    <lineage>
        <taxon>Bacteria</taxon>
        <taxon>Bacillati</taxon>
        <taxon>Bacillota</taxon>
        <taxon>Bacilli</taxon>
        <taxon>Lactobacillales</taxon>
        <taxon>Lactobacillaceae</taxon>
        <taxon>Weissella</taxon>
    </lineage>
</organism>
<keyword evidence="6 10" id="KW-0472">Membrane</keyword>
<sequence length="418" mass="44000">MLAETKRQTIALVIATIALGIIVGFSSLLLGQLLDIVEQLFLHFEENAHIPVATAATPINRLVSVTLGGIIVALIWYALQRYGKPTVSINKALQGEKMPFGVTIIHVMTQIFYVATGGSIGRELAPREAGTLMAQTWQKFAGRIGLAELSVDDQRLLLASAAGAGFAGIYIAPITGMLFAVEILLKKVDIKTVSVSLSMSVIAMLVGSITKGFVPYYLIAHKNFSIKMLPFVVVVALVMGLLGGLFRRGFQWAGKHSAQSKQILWQLPLVALLTGIVAMKMPQIMGNGRGLAEFSFVNLDQKVIVFLLVGAALKTIVTILTIKAGAAGGTLTPSIAIGGALGGVIGFAYMVIMPGLSMATIAQAGVIGAVGFLAASQQAPLMALFMLFEVCHLDSSALLPLGLTVALASVSSKLVLSK</sequence>
<dbReference type="PRINTS" id="PR00762">
    <property type="entry name" value="CLCHANNEL"/>
</dbReference>
<dbReference type="Gene3D" id="1.10.3080.10">
    <property type="entry name" value="Clc chloride channel"/>
    <property type="match status" value="1"/>
</dbReference>
<evidence type="ECO:0000256" key="5">
    <source>
        <dbReference type="ARBA" id="ARBA00023065"/>
    </source>
</evidence>
<feature type="transmembrane region" description="Helical" evidence="10">
    <location>
        <begin position="12"/>
        <end position="34"/>
    </location>
</feature>
<keyword evidence="8" id="KW-0868">Chloride</keyword>
<dbReference type="InterPro" id="IPR050368">
    <property type="entry name" value="ClC-type_chloride_channel"/>
</dbReference>
<feature type="transmembrane region" description="Helical" evidence="10">
    <location>
        <begin position="303"/>
        <end position="322"/>
    </location>
</feature>
<dbReference type="GO" id="GO:0034707">
    <property type="term" value="C:chloride channel complex"/>
    <property type="evidence" value="ECO:0007669"/>
    <property type="project" value="UniProtKB-KW"/>
</dbReference>
<evidence type="ECO:0000256" key="10">
    <source>
        <dbReference type="SAM" id="Phobius"/>
    </source>
</evidence>
<proteinExistence type="predicted"/>
<feature type="transmembrane region" description="Helical" evidence="10">
    <location>
        <begin position="334"/>
        <end position="352"/>
    </location>
</feature>
<dbReference type="AlphaFoldDB" id="A0A1C4B1D5"/>
<evidence type="ECO:0000256" key="3">
    <source>
        <dbReference type="ARBA" id="ARBA00022692"/>
    </source>
</evidence>
<dbReference type="GO" id="GO:0005254">
    <property type="term" value="F:chloride channel activity"/>
    <property type="evidence" value="ECO:0007669"/>
    <property type="project" value="UniProtKB-KW"/>
</dbReference>
<dbReference type="InterPro" id="IPR014743">
    <property type="entry name" value="Cl-channel_core"/>
</dbReference>
<keyword evidence="7" id="KW-0869">Chloride channel</keyword>
<evidence type="ECO:0000256" key="2">
    <source>
        <dbReference type="ARBA" id="ARBA00022448"/>
    </source>
</evidence>
<evidence type="ECO:0000256" key="8">
    <source>
        <dbReference type="ARBA" id="ARBA00023214"/>
    </source>
</evidence>
<dbReference type="PANTHER" id="PTHR43427">
    <property type="entry name" value="CHLORIDE CHANNEL PROTEIN CLC-E"/>
    <property type="match status" value="1"/>
</dbReference>
<evidence type="ECO:0000313" key="12">
    <source>
        <dbReference type="Proteomes" id="UP000199268"/>
    </source>
</evidence>
<dbReference type="STRING" id="1505725.GA0061074_10836"/>
<reference evidence="12" key="1">
    <citation type="submission" date="2016-08" db="EMBL/GenBank/DDBJ databases">
        <authorList>
            <person name="Varghese N."/>
            <person name="Submissions Spin"/>
        </authorList>
    </citation>
    <scope>NUCLEOTIDE SEQUENCE [LARGE SCALE GENOMIC DNA]</scope>
    <source>
        <strain evidence="12">R-53094</strain>
    </source>
</reference>
<feature type="transmembrane region" description="Helical" evidence="10">
    <location>
        <begin position="197"/>
        <end position="218"/>
    </location>
</feature>
<feature type="transmembrane region" description="Helical" evidence="10">
    <location>
        <begin position="100"/>
        <end position="120"/>
    </location>
</feature>
<evidence type="ECO:0000256" key="1">
    <source>
        <dbReference type="ARBA" id="ARBA00004141"/>
    </source>
</evidence>
<accession>A0A1C4B1D5</accession>
<comment type="subcellular location">
    <subcellularLocation>
        <location evidence="1">Membrane</location>
        <topology evidence="1">Multi-pass membrane protein</topology>
    </subcellularLocation>
</comment>
<keyword evidence="12" id="KW-1185">Reference proteome</keyword>
<keyword evidence="4 10" id="KW-1133">Transmembrane helix</keyword>
<feature type="transmembrane region" description="Helical" evidence="10">
    <location>
        <begin position="224"/>
        <end position="242"/>
    </location>
</feature>
<evidence type="ECO:0000256" key="6">
    <source>
        <dbReference type="ARBA" id="ARBA00023136"/>
    </source>
</evidence>
<dbReference type="OrthoDB" id="112446at2"/>
<keyword evidence="9" id="KW-0407">Ion channel</keyword>
<dbReference type="PANTHER" id="PTHR43427:SF6">
    <property type="entry name" value="CHLORIDE CHANNEL PROTEIN CLC-E"/>
    <property type="match status" value="1"/>
</dbReference>
<dbReference type="Proteomes" id="UP000199268">
    <property type="component" value="Unassembled WGS sequence"/>
</dbReference>
<evidence type="ECO:0000256" key="9">
    <source>
        <dbReference type="ARBA" id="ARBA00023303"/>
    </source>
</evidence>
<keyword evidence="3 10" id="KW-0812">Transmembrane</keyword>
<dbReference type="EMBL" id="FMAO01000008">
    <property type="protein sequence ID" value="SCC00683.1"/>
    <property type="molecule type" value="Genomic_DNA"/>
</dbReference>
<dbReference type="SUPFAM" id="SSF81340">
    <property type="entry name" value="Clc chloride channel"/>
    <property type="match status" value="1"/>
</dbReference>
<keyword evidence="2" id="KW-0813">Transport</keyword>
<evidence type="ECO:0000256" key="7">
    <source>
        <dbReference type="ARBA" id="ARBA00023173"/>
    </source>
</evidence>
<dbReference type="InterPro" id="IPR001807">
    <property type="entry name" value="ClC"/>
</dbReference>
<evidence type="ECO:0000313" key="11">
    <source>
        <dbReference type="EMBL" id="SCC00683.1"/>
    </source>
</evidence>
<dbReference type="Pfam" id="PF00654">
    <property type="entry name" value="Voltage_CLC"/>
    <property type="match status" value="1"/>
</dbReference>